<proteinExistence type="predicted"/>
<dbReference type="Gene3D" id="3.30.460.10">
    <property type="entry name" value="Beta Polymerase, domain 2"/>
    <property type="match status" value="1"/>
</dbReference>
<gene>
    <name evidence="2" type="ORF">HF885_01535</name>
</gene>
<accession>A0A7X9T922</accession>
<comment type="caution">
    <text evidence="2">The sequence shown here is derived from an EMBL/GenBank/DDBJ whole genome shotgun (WGS) entry which is preliminary data.</text>
</comment>
<evidence type="ECO:0000313" key="2">
    <source>
        <dbReference type="EMBL" id="NMF25128.1"/>
    </source>
</evidence>
<evidence type="ECO:0000259" key="1">
    <source>
        <dbReference type="SMART" id="SM00954"/>
    </source>
</evidence>
<dbReference type="PANTHER" id="PTHR47837:SF1">
    <property type="entry name" value="GTP PYROPHOSPHOKINASE YJBM"/>
    <property type="match status" value="1"/>
</dbReference>
<dbReference type="GO" id="GO:0015969">
    <property type="term" value="P:guanosine tetraphosphate metabolic process"/>
    <property type="evidence" value="ECO:0007669"/>
    <property type="project" value="InterPro"/>
</dbReference>
<dbReference type="InterPro" id="IPR052366">
    <property type="entry name" value="GTP_Pyrophosphokinase"/>
</dbReference>
<dbReference type="SMART" id="SM00954">
    <property type="entry name" value="RelA_SpoT"/>
    <property type="match status" value="1"/>
</dbReference>
<dbReference type="CDD" id="cd05399">
    <property type="entry name" value="NT_Rel-Spo_like"/>
    <property type="match status" value="1"/>
</dbReference>
<dbReference type="Pfam" id="PF04607">
    <property type="entry name" value="RelA_SpoT"/>
    <property type="match status" value="1"/>
</dbReference>
<dbReference type="PANTHER" id="PTHR47837">
    <property type="entry name" value="GTP PYROPHOSPHOKINASE YJBM"/>
    <property type="match status" value="1"/>
</dbReference>
<organism evidence="2 3">
    <name type="scientific">Parafannyhessea umbonata</name>
    <dbReference type="NCBI Taxonomy" id="604330"/>
    <lineage>
        <taxon>Bacteria</taxon>
        <taxon>Bacillati</taxon>
        <taxon>Actinomycetota</taxon>
        <taxon>Coriobacteriia</taxon>
        <taxon>Coriobacteriales</taxon>
        <taxon>Atopobiaceae</taxon>
        <taxon>Parafannyhessea</taxon>
    </lineage>
</organism>
<dbReference type="Gene3D" id="1.10.287.860">
    <property type="entry name" value="Nucleotidyltransferase"/>
    <property type="match status" value="1"/>
</dbReference>
<reference evidence="2 3" key="1">
    <citation type="submission" date="2020-04" db="EMBL/GenBank/DDBJ databases">
        <authorList>
            <person name="Hitch T.C.A."/>
            <person name="Wylensek D."/>
            <person name="Clavel T."/>
        </authorList>
    </citation>
    <scope>NUCLEOTIDE SEQUENCE [LARGE SCALE GENOMIC DNA]</scope>
    <source>
        <strain evidence="2 3">105184</strain>
    </source>
</reference>
<evidence type="ECO:0000313" key="3">
    <source>
        <dbReference type="Proteomes" id="UP000565613"/>
    </source>
</evidence>
<dbReference type="InterPro" id="IPR043519">
    <property type="entry name" value="NT_sf"/>
</dbReference>
<dbReference type="SUPFAM" id="SSF81301">
    <property type="entry name" value="Nucleotidyltransferase"/>
    <property type="match status" value="1"/>
</dbReference>
<dbReference type="Proteomes" id="UP000565613">
    <property type="component" value="Unassembled WGS sequence"/>
</dbReference>
<feature type="domain" description="RelA/SpoT" evidence="1">
    <location>
        <begin position="68"/>
        <end position="191"/>
    </location>
</feature>
<protein>
    <submittedName>
        <fullName evidence="2">RelA/SpoT domain protein</fullName>
    </submittedName>
</protein>
<dbReference type="AlphaFoldDB" id="A0A7X9T922"/>
<dbReference type="InterPro" id="IPR007685">
    <property type="entry name" value="RelA_SpoT"/>
</dbReference>
<sequence>MSADEKGAAGRVLAGRCHAESEAELESFYGKDLPRLREGLEQLNDLAEGFACTEGNSDDLKPVVYYTSRIKSPESLVDKVRRKGGDGSSLAAAIDAGVQDILGLRIICAFEDDVYAAVRWIESQPEVEVLRTKDYIKNPKPNGYRSYHMNVRFTSGAAAFLPSCEIQIRTVATDFWATLEHKMKYKKSVKNQALLTQELKRCADEIASVDLDMQTLRDAIRRA</sequence>
<name>A0A7X9T922_9ACTN</name>
<dbReference type="RefSeq" id="WP_170103209.1">
    <property type="nucleotide sequence ID" value="NZ_JABAGR010000001.1"/>
</dbReference>
<dbReference type="EMBL" id="JABAGR010000001">
    <property type="protein sequence ID" value="NMF25128.1"/>
    <property type="molecule type" value="Genomic_DNA"/>
</dbReference>